<dbReference type="GeneID" id="136824118"/>
<accession>A0A7M5XH83</accession>
<organism evidence="8 9">
    <name type="scientific">Clytia hemisphaerica</name>
    <dbReference type="NCBI Taxonomy" id="252671"/>
    <lineage>
        <taxon>Eukaryota</taxon>
        <taxon>Metazoa</taxon>
        <taxon>Cnidaria</taxon>
        <taxon>Hydrozoa</taxon>
        <taxon>Hydroidolina</taxon>
        <taxon>Leptothecata</taxon>
        <taxon>Obeliida</taxon>
        <taxon>Clytiidae</taxon>
        <taxon>Clytia</taxon>
    </lineage>
</organism>
<evidence type="ECO:0000313" key="9">
    <source>
        <dbReference type="Proteomes" id="UP000594262"/>
    </source>
</evidence>
<dbReference type="RefSeq" id="XP_066936384.1">
    <property type="nucleotide sequence ID" value="XM_067080283.1"/>
</dbReference>
<comment type="domain">
    <text evidence="7">The EXKPK motif is conserved in inositol-pentakisphosphate 2-kinases of both family 1 and 2.</text>
</comment>
<reference evidence="8" key="1">
    <citation type="submission" date="2021-01" db="UniProtKB">
        <authorList>
            <consortium name="EnsemblMetazoa"/>
        </authorList>
    </citation>
    <scope>IDENTIFICATION</scope>
</reference>
<comment type="catalytic activity">
    <reaction evidence="7">
        <text>1D-myo-inositol 1,3,4,5,6-pentakisphosphate + ATP = 1D-myo-inositol hexakisphosphate + ADP + H(+)</text>
        <dbReference type="Rhea" id="RHEA:20313"/>
        <dbReference type="ChEBI" id="CHEBI:15378"/>
        <dbReference type="ChEBI" id="CHEBI:30616"/>
        <dbReference type="ChEBI" id="CHEBI:57733"/>
        <dbReference type="ChEBI" id="CHEBI:58130"/>
        <dbReference type="ChEBI" id="CHEBI:456216"/>
        <dbReference type="EC" id="2.7.1.158"/>
    </reaction>
</comment>
<evidence type="ECO:0000256" key="5">
    <source>
        <dbReference type="ARBA" id="ARBA00022777"/>
    </source>
</evidence>
<keyword evidence="9" id="KW-1185">Reference proteome</keyword>
<comment type="similarity">
    <text evidence="1">Belongs to the IPK1 type 2 family.</text>
</comment>
<dbReference type="InterPro" id="IPR043001">
    <property type="entry name" value="IP5_2-K_N_lobe"/>
</dbReference>
<evidence type="ECO:0000256" key="7">
    <source>
        <dbReference type="RuleBase" id="RU364126"/>
    </source>
</evidence>
<evidence type="ECO:0000256" key="4">
    <source>
        <dbReference type="ARBA" id="ARBA00022741"/>
    </source>
</evidence>
<keyword evidence="6 7" id="KW-0067">ATP-binding</keyword>
<evidence type="ECO:0000256" key="6">
    <source>
        <dbReference type="ARBA" id="ARBA00022840"/>
    </source>
</evidence>
<dbReference type="Proteomes" id="UP000594262">
    <property type="component" value="Unplaced"/>
</dbReference>
<dbReference type="GO" id="GO:0035299">
    <property type="term" value="F:inositol-1,3,4,5,6-pentakisphosphate 2-kinase activity"/>
    <property type="evidence" value="ECO:0007669"/>
    <property type="project" value="UniProtKB-EC"/>
</dbReference>
<keyword evidence="4 7" id="KW-0547">Nucleotide-binding</keyword>
<dbReference type="Gene3D" id="3.30.200.110">
    <property type="entry name" value="Inositol-pentakisphosphate 2-kinase, N-lobe"/>
    <property type="match status" value="1"/>
</dbReference>
<comment type="function">
    <text evidence="7">Phosphorylates Ins(1,3,4,5,6)P5 at position 2 to form Ins(1,2,3,4,5,6)P6 (InsP6 or phytate).</text>
</comment>
<dbReference type="EC" id="2.7.1.158" evidence="2 7"/>
<protein>
    <recommendedName>
        <fullName evidence="2 7">Inositol-pentakisphosphate 2-kinase</fullName>
        <ecNumber evidence="2 7">2.7.1.158</ecNumber>
    </recommendedName>
</protein>
<dbReference type="GO" id="GO:0005634">
    <property type="term" value="C:nucleus"/>
    <property type="evidence" value="ECO:0007669"/>
    <property type="project" value="TreeGrafter"/>
</dbReference>
<keyword evidence="3 7" id="KW-0808">Transferase</keyword>
<dbReference type="EnsemblMetazoa" id="CLYHEMT022912.1">
    <property type="protein sequence ID" value="CLYHEMP022912.1"/>
    <property type="gene ID" value="CLYHEMG022912"/>
</dbReference>
<dbReference type="AlphaFoldDB" id="A0A7M5XH83"/>
<dbReference type="OrthoDB" id="272370at2759"/>
<dbReference type="Pfam" id="PF06090">
    <property type="entry name" value="Ins_P5_2-kin"/>
    <property type="match status" value="1"/>
</dbReference>
<name>A0A7M5XH83_9CNID</name>
<dbReference type="InterPro" id="IPR009286">
    <property type="entry name" value="Ins_P5_2-kin"/>
</dbReference>
<sequence>MESGMVEFLDWEYHAEGNANIIVKNQQQNLALRIRKYAKVQETSHSNKLGNLLSLEQEQLFLKLISSTYFKNENHYLSLYTPVYLSKEFLVKLMVNIDLKRPDYRKTKTISLESQTCILMPFIGQFKPDRSFSSDLFVSVEIKPKWGFIPTSKFIKNTIKKKVCRFCLHQNYKVQKSNKTLSKYCPLDLFGGCKTGVEHAIRSLLQTPQNNLKLAVSGTVCCIDELDSQSAINYESLPKVLSEIFYKDSEPGTSNQEAKIQICEQSNFKRPLYDDCMNFGVKGILNLLRKMQCLDTLDVEYIFPHYKDILEKSGYTENDFLDYHSDLWTKFFGSEQDSFKRTTQPEIWDICQYLVSATFKDCSILITFCELVSTKDDDLHSKSIVIVDGKSYQYDIKLIDLDPRLLQNIPYYYQQDSDIASAWNG</sequence>
<evidence type="ECO:0000256" key="3">
    <source>
        <dbReference type="ARBA" id="ARBA00022679"/>
    </source>
</evidence>
<keyword evidence="5 7" id="KW-0418">Kinase</keyword>
<dbReference type="PANTHER" id="PTHR14456">
    <property type="entry name" value="INOSITOL POLYPHOSPHATE KINASE 1"/>
    <property type="match status" value="1"/>
</dbReference>
<evidence type="ECO:0000256" key="2">
    <source>
        <dbReference type="ARBA" id="ARBA00012023"/>
    </source>
</evidence>
<proteinExistence type="inferred from homology"/>
<evidence type="ECO:0000313" key="8">
    <source>
        <dbReference type="EnsemblMetazoa" id="CLYHEMP022912.1"/>
    </source>
</evidence>
<dbReference type="GO" id="GO:0032958">
    <property type="term" value="P:inositol phosphate biosynthetic process"/>
    <property type="evidence" value="ECO:0007669"/>
    <property type="project" value="TreeGrafter"/>
</dbReference>
<dbReference type="PANTHER" id="PTHR14456:SF2">
    <property type="entry name" value="INOSITOL-PENTAKISPHOSPHATE 2-KINASE"/>
    <property type="match status" value="1"/>
</dbReference>
<dbReference type="GO" id="GO:0005524">
    <property type="term" value="F:ATP binding"/>
    <property type="evidence" value="ECO:0007669"/>
    <property type="project" value="UniProtKB-KW"/>
</dbReference>
<evidence type="ECO:0000256" key="1">
    <source>
        <dbReference type="ARBA" id="ARBA00007229"/>
    </source>
</evidence>